<geneLocation type="plasmid" evidence="2 3">
    <name>pROB02</name>
</geneLocation>
<dbReference type="AlphaFoldDB" id="C1BDP1"/>
<name>C1BDP1_RHOOB</name>
<accession>C1BDP1</accession>
<evidence type="ECO:0000313" key="3">
    <source>
        <dbReference type="Proteomes" id="UP000002212"/>
    </source>
</evidence>
<protein>
    <submittedName>
        <fullName evidence="2">Putative transposase</fullName>
    </submittedName>
</protein>
<reference evidence="2 3" key="1">
    <citation type="journal article" date="2005" name="J. Biosci. Bioeng.">
        <title>Isolation and characterization of benzene-tolerant Rhodococcus opacus strains.</title>
        <authorList>
            <person name="Na K.S."/>
            <person name="Kuroda A."/>
            <person name="Takiguchi N."/>
            <person name="Ikeda T."/>
            <person name="Ohtake H."/>
            <person name="Kato J."/>
        </authorList>
    </citation>
    <scope>NUCLEOTIDE SEQUENCE [LARGE SCALE GENOMIC DNA]</scope>
    <source>
        <strain evidence="2 3">B4</strain>
        <plasmid evidence="2">pROB02</plasmid>
    </source>
</reference>
<organism evidence="2 3">
    <name type="scientific">Rhodococcus opacus (strain B4)</name>
    <dbReference type="NCBI Taxonomy" id="632772"/>
    <lineage>
        <taxon>Bacteria</taxon>
        <taxon>Bacillati</taxon>
        <taxon>Actinomycetota</taxon>
        <taxon>Actinomycetes</taxon>
        <taxon>Mycobacteriales</taxon>
        <taxon>Nocardiaceae</taxon>
        <taxon>Rhodococcus</taxon>
    </lineage>
</organism>
<evidence type="ECO:0000313" key="2">
    <source>
        <dbReference type="EMBL" id="BAH47094.1"/>
    </source>
</evidence>
<evidence type="ECO:0000256" key="1">
    <source>
        <dbReference type="SAM" id="MobiDB-lite"/>
    </source>
</evidence>
<dbReference type="EMBL" id="AP011117">
    <property type="protein sequence ID" value="BAH47094.1"/>
    <property type="molecule type" value="Genomic_DNA"/>
</dbReference>
<reference evidence="2 3" key="2">
    <citation type="submission" date="2009-03" db="EMBL/GenBank/DDBJ databases">
        <title>Comparison of the complete genome sequences of Rhodococcus erythropolis PR4 and Rhodococcus opacus B4.</title>
        <authorList>
            <person name="Takarada H."/>
            <person name="Sekine M."/>
            <person name="Hosoyama A."/>
            <person name="Yamada R."/>
            <person name="Fujisawa T."/>
            <person name="Omata S."/>
            <person name="Shimizu A."/>
            <person name="Tsukatani N."/>
            <person name="Tanikawa S."/>
            <person name="Fujita N."/>
            <person name="Harayama S."/>
        </authorList>
    </citation>
    <scope>NUCLEOTIDE SEQUENCE [LARGE SCALE GENOMIC DNA]</scope>
    <source>
        <strain evidence="2 3">B4</strain>
        <plasmid evidence="2 3">pROB02</plasmid>
    </source>
</reference>
<dbReference type="HOGENOM" id="CLU_852262_0_0_11"/>
<proteinExistence type="predicted"/>
<gene>
    <name evidence="2" type="ordered locus">ROP_pROB02-00810</name>
</gene>
<dbReference type="KEGG" id="rop:ROP_pROB02-00810"/>
<sequence>MRKSPQMNEVLPLYLHGLSTSDFGPAREQFLGSGAGLSAASITRLRDPHQQSGSGDALLRPRPLRSVRATFTAHGSSKPQGRHGLLVPPASLKAASAGGVHKACRVPLRRVISPVVGEVVGSDCLPDHAEPPAFPFIRGIWRLIGREQVVSAEWTAAVLPSEQAGVVAVERWFDLAPPPDPIVTEVGVVWRRPSRDRGVTDDGSPGELDQVGDDLTVVATRVVGIAEHPLVVPELVEPAEVAICNPPLRLAGVAAAGPPPCEPPHVVVQRGESLAGHHAPVVGGPAPDDGVEPGDDRQRVRATHTAHLVGEPTMDSLDRIRIRLDE</sequence>
<feature type="region of interest" description="Disordered" evidence="1">
    <location>
        <begin position="277"/>
        <end position="297"/>
    </location>
</feature>
<keyword evidence="2" id="KW-0614">Plasmid</keyword>
<dbReference type="Proteomes" id="UP000002212">
    <property type="component" value="Plasmid pROB02"/>
</dbReference>